<keyword evidence="3 4" id="KW-0479">Metal-binding</keyword>
<organism evidence="5 6">
    <name type="scientific">Ureaplasma diversum NCTC 246</name>
    <dbReference type="NCBI Taxonomy" id="1188241"/>
    <lineage>
        <taxon>Bacteria</taxon>
        <taxon>Bacillati</taxon>
        <taxon>Mycoplasmatota</taxon>
        <taxon>Mycoplasmoidales</taxon>
        <taxon>Mycoplasmoidaceae</taxon>
        <taxon>Ureaplasma</taxon>
    </lineage>
</organism>
<evidence type="ECO:0000256" key="1">
    <source>
        <dbReference type="ARBA" id="ARBA00006964"/>
    </source>
</evidence>
<accession>A0A084EWS9</accession>
<evidence type="ECO:0000313" key="6">
    <source>
        <dbReference type="Proteomes" id="UP000028537"/>
    </source>
</evidence>
<evidence type="ECO:0000256" key="4">
    <source>
        <dbReference type="PIRSR" id="PIRSR602678-1"/>
    </source>
</evidence>
<feature type="binding site" evidence="4">
    <location>
        <position position="64"/>
    </location>
    <ligand>
        <name>a divalent metal cation</name>
        <dbReference type="ChEBI" id="CHEBI:60240"/>
        <label>2</label>
    </ligand>
</feature>
<feature type="binding site" evidence="4">
    <location>
        <position position="223"/>
    </location>
    <ligand>
        <name>a divalent metal cation</name>
        <dbReference type="ChEBI" id="CHEBI:60240"/>
        <label>1</label>
    </ligand>
</feature>
<dbReference type="EMBL" id="JFDP01000076">
    <property type="protein sequence ID" value="KEZ22421.1"/>
    <property type="molecule type" value="Genomic_DNA"/>
</dbReference>
<dbReference type="InterPro" id="IPR036069">
    <property type="entry name" value="DUF34/NIF3_sf"/>
</dbReference>
<dbReference type="OrthoDB" id="9792792at2"/>
<dbReference type="SUPFAM" id="SSF102705">
    <property type="entry name" value="NIF3 (NGG1p interacting factor 3)-like"/>
    <property type="match status" value="1"/>
</dbReference>
<dbReference type="AlphaFoldDB" id="A0A084EWS9"/>
<dbReference type="PANTHER" id="PTHR13799">
    <property type="entry name" value="NGG1 INTERACTING FACTOR 3"/>
    <property type="match status" value="1"/>
</dbReference>
<dbReference type="GO" id="GO:0005737">
    <property type="term" value="C:cytoplasm"/>
    <property type="evidence" value="ECO:0007669"/>
    <property type="project" value="TreeGrafter"/>
</dbReference>
<evidence type="ECO:0000313" key="5">
    <source>
        <dbReference type="EMBL" id="KEZ22421.1"/>
    </source>
</evidence>
<comment type="similarity">
    <text evidence="1">Belongs to the GTP cyclohydrolase I type 2/NIF3 family.</text>
</comment>
<name>A0A084EWS9_9BACT</name>
<dbReference type="Gene3D" id="3.40.1390.30">
    <property type="entry name" value="NIF3 (NGG1p interacting factor 3)-like"/>
    <property type="match status" value="2"/>
</dbReference>
<dbReference type="RefSeq" id="WP_038103322.1">
    <property type="nucleotide sequence ID" value="NZ_JFDP01000076.1"/>
</dbReference>
<dbReference type="NCBIfam" id="TIGR00486">
    <property type="entry name" value="YbgI_SA1388"/>
    <property type="match status" value="1"/>
</dbReference>
<proteinExistence type="inferred from homology"/>
<dbReference type="FunFam" id="3.40.1390.30:FF:000001">
    <property type="entry name" value="GTP cyclohydrolase 1 type 2"/>
    <property type="match status" value="1"/>
</dbReference>
<dbReference type="InterPro" id="IPR002678">
    <property type="entry name" value="DUF34/NIF3"/>
</dbReference>
<protein>
    <recommendedName>
        <fullName evidence="2">GTP cyclohydrolase 1 type 2 homolog</fullName>
    </recommendedName>
</protein>
<feature type="binding site" evidence="4">
    <location>
        <position position="103"/>
    </location>
    <ligand>
        <name>a divalent metal cation</name>
        <dbReference type="ChEBI" id="CHEBI:60240"/>
        <label>1</label>
    </ligand>
</feature>
<feature type="binding site" evidence="4">
    <location>
        <position position="63"/>
    </location>
    <ligand>
        <name>a divalent metal cation</name>
        <dbReference type="ChEBI" id="CHEBI:60240"/>
        <label>1</label>
    </ligand>
</feature>
<keyword evidence="6" id="KW-1185">Reference proteome</keyword>
<comment type="caution">
    <text evidence="5">The sequence shown here is derived from an EMBL/GenBank/DDBJ whole genome shotgun (WGS) entry which is preliminary data.</text>
</comment>
<feature type="binding site" evidence="4">
    <location>
        <position position="220"/>
    </location>
    <ligand>
        <name>a divalent metal cation</name>
        <dbReference type="ChEBI" id="CHEBI:60240"/>
        <label>1</label>
    </ligand>
</feature>
<sequence>MKVSEIFAFLTKKYDPSLGETWDKNGLFYNHDDEVSGVYLALELTSKVLKEAKLLNANLIITHHPLFTKEDQTEEHQFWINEKLINEVKENKIALIHLHTAFDKAADGMNVQMAKMLELINIKQDPNNLFVVTAETKVEVSLEYWCRYLKQKFMSPMITYTDNFKLKRTQKFAIVAGSGVDFADYVFTNHDVDVFITADLKYHDWIDAIEKGYNIVDMHHASEFVFVNVIEKLLSKQFPKLELHKTLLSIDFKYF</sequence>
<dbReference type="GO" id="GO:0046872">
    <property type="term" value="F:metal ion binding"/>
    <property type="evidence" value="ECO:0007669"/>
    <property type="project" value="UniProtKB-KW"/>
</dbReference>
<dbReference type="PANTHER" id="PTHR13799:SF14">
    <property type="entry name" value="GTP CYCLOHYDROLASE 1 TYPE 2 HOMOLOG"/>
    <property type="match status" value="1"/>
</dbReference>
<dbReference type="Proteomes" id="UP000028537">
    <property type="component" value="Unassembled WGS sequence"/>
</dbReference>
<dbReference type="eggNOG" id="COG0327">
    <property type="taxonomic scope" value="Bacteria"/>
</dbReference>
<reference evidence="5 6" key="1">
    <citation type="submission" date="2014-02" db="EMBL/GenBank/DDBJ databases">
        <title>Genome sequence of Ureaplasma diversum strain 246.</title>
        <authorList>
            <person name="Sirand-Pugnet P."/>
            <person name="Breton M."/>
            <person name="Dordet-Frisoni E."/>
            <person name="Baranowski E."/>
            <person name="Barre A."/>
            <person name="Couture C."/>
            <person name="Dupuy V."/>
            <person name="Gaurivaud P."/>
            <person name="Jacob D."/>
            <person name="Lemaitre C."/>
            <person name="Manso-Silvan L."/>
            <person name="Nikolski M."/>
            <person name="Nouvel L.-X."/>
            <person name="Poumarat F."/>
            <person name="Tardy F."/>
            <person name="Thebault P."/>
            <person name="Theil S."/>
            <person name="Citti C."/>
            <person name="Thiaucourt F."/>
            <person name="Blanchard A."/>
        </authorList>
    </citation>
    <scope>NUCLEOTIDE SEQUENCE [LARGE SCALE GENOMIC DNA]</scope>
    <source>
        <strain evidence="5 6">NCTC 246</strain>
    </source>
</reference>
<evidence type="ECO:0000256" key="3">
    <source>
        <dbReference type="ARBA" id="ARBA00022723"/>
    </source>
</evidence>
<gene>
    <name evidence="5" type="ORF">UDIV_6040</name>
</gene>
<evidence type="ECO:0000256" key="2">
    <source>
        <dbReference type="ARBA" id="ARBA00022112"/>
    </source>
</evidence>
<dbReference type="Pfam" id="PF01784">
    <property type="entry name" value="DUF34_NIF3"/>
    <property type="match status" value="1"/>
</dbReference>